<evidence type="ECO:0000256" key="1">
    <source>
        <dbReference type="SAM" id="MobiDB-lite"/>
    </source>
</evidence>
<feature type="compositionally biased region" description="Basic and acidic residues" evidence="1">
    <location>
        <begin position="121"/>
        <end position="136"/>
    </location>
</feature>
<gene>
    <name evidence="3" type="ORF">BS50DRAFT_26991</name>
</gene>
<sequence>MLPTILFVWGLDPIPLITAVGRHPCNQQRYQSPTTVRIAKMLRCYFGPSSPSSATDLAGNRKAGVVFGRQAHPKLSRNRVVGRFVRGSVGRAWGSAPAKQRPIHHQSPPFIPHQSLPETAAPRERAPGTKRKEPRDSANPPTAFRRSISWCLLECRTCCRDPGYRYKKFRIALVVHALYAEVLSSGPVTLLTPAYTVIGWYRLH</sequence>
<dbReference type="AlphaFoldDB" id="A0A2T2PB74"/>
<name>A0A2T2PB74_CORCC</name>
<organism evidence="3 4">
    <name type="scientific">Corynespora cassiicola Philippines</name>
    <dbReference type="NCBI Taxonomy" id="1448308"/>
    <lineage>
        <taxon>Eukaryota</taxon>
        <taxon>Fungi</taxon>
        <taxon>Dikarya</taxon>
        <taxon>Ascomycota</taxon>
        <taxon>Pezizomycotina</taxon>
        <taxon>Dothideomycetes</taxon>
        <taxon>Pleosporomycetidae</taxon>
        <taxon>Pleosporales</taxon>
        <taxon>Corynesporascaceae</taxon>
        <taxon>Corynespora</taxon>
    </lineage>
</organism>
<evidence type="ECO:0000313" key="3">
    <source>
        <dbReference type="EMBL" id="PSN74919.1"/>
    </source>
</evidence>
<feature type="signal peptide" evidence="2">
    <location>
        <begin position="1"/>
        <end position="19"/>
    </location>
</feature>
<keyword evidence="4" id="KW-1185">Reference proteome</keyword>
<reference evidence="3 4" key="1">
    <citation type="journal article" date="2018" name="Front. Microbiol.">
        <title>Genome-Wide Analysis of Corynespora cassiicola Leaf Fall Disease Putative Effectors.</title>
        <authorList>
            <person name="Lopez D."/>
            <person name="Ribeiro S."/>
            <person name="Label P."/>
            <person name="Fumanal B."/>
            <person name="Venisse J.S."/>
            <person name="Kohler A."/>
            <person name="de Oliveira R.R."/>
            <person name="Labutti K."/>
            <person name="Lipzen A."/>
            <person name="Lail K."/>
            <person name="Bauer D."/>
            <person name="Ohm R.A."/>
            <person name="Barry K.W."/>
            <person name="Spatafora J."/>
            <person name="Grigoriev I.V."/>
            <person name="Martin F.M."/>
            <person name="Pujade-Renaud V."/>
        </authorList>
    </citation>
    <scope>NUCLEOTIDE SEQUENCE [LARGE SCALE GENOMIC DNA]</scope>
    <source>
        <strain evidence="3 4">Philippines</strain>
    </source>
</reference>
<dbReference type="Proteomes" id="UP000240883">
    <property type="component" value="Unassembled WGS sequence"/>
</dbReference>
<protein>
    <submittedName>
        <fullName evidence="3">Uncharacterized protein</fullName>
    </submittedName>
</protein>
<feature type="region of interest" description="Disordered" evidence="1">
    <location>
        <begin position="93"/>
        <end position="142"/>
    </location>
</feature>
<accession>A0A2T2PB74</accession>
<evidence type="ECO:0000256" key="2">
    <source>
        <dbReference type="SAM" id="SignalP"/>
    </source>
</evidence>
<dbReference type="EMBL" id="KZ678128">
    <property type="protein sequence ID" value="PSN74919.1"/>
    <property type="molecule type" value="Genomic_DNA"/>
</dbReference>
<proteinExistence type="predicted"/>
<keyword evidence="2" id="KW-0732">Signal</keyword>
<feature type="chain" id="PRO_5015734181" evidence="2">
    <location>
        <begin position="20"/>
        <end position="204"/>
    </location>
</feature>
<evidence type="ECO:0000313" key="4">
    <source>
        <dbReference type="Proteomes" id="UP000240883"/>
    </source>
</evidence>